<dbReference type="Proteomes" id="UP000254889">
    <property type="component" value="Chromosome"/>
</dbReference>
<dbReference type="PROSITE" id="PS51384">
    <property type="entry name" value="FAD_FR"/>
    <property type="match status" value="1"/>
</dbReference>
<evidence type="ECO:0000256" key="9">
    <source>
        <dbReference type="ARBA" id="ARBA00034078"/>
    </source>
</evidence>
<dbReference type="InterPro" id="IPR050415">
    <property type="entry name" value="MRET"/>
</dbReference>
<dbReference type="PROSITE" id="PS51085">
    <property type="entry name" value="2FE2S_FER_2"/>
    <property type="match status" value="1"/>
</dbReference>
<dbReference type="OrthoDB" id="9796486at2"/>
<feature type="domain" description="2Fe-2S ferredoxin-type" evidence="10">
    <location>
        <begin position="265"/>
        <end position="355"/>
    </location>
</feature>
<dbReference type="AlphaFoldDB" id="A0A346A3C5"/>
<evidence type="ECO:0000256" key="8">
    <source>
        <dbReference type="ARBA" id="ARBA00023014"/>
    </source>
</evidence>
<evidence type="ECO:0000256" key="5">
    <source>
        <dbReference type="ARBA" id="ARBA00022827"/>
    </source>
</evidence>
<comment type="cofactor">
    <cofactor evidence="1">
        <name>FAD</name>
        <dbReference type="ChEBI" id="CHEBI:57692"/>
    </cofactor>
</comment>
<dbReference type="InterPro" id="IPR012675">
    <property type="entry name" value="Beta-grasp_dom_sf"/>
</dbReference>
<dbReference type="InterPro" id="IPR017938">
    <property type="entry name" value="Riboflavin_synthase-like_b-brl"/>
</dbReference>
<accession>A0A346A3C5</accession>
<dbReference type="CDD" id="cd00207">
    <property type="entry name" value="fer2"/>
    <property type="match status" value="1"/>
</dbReference>
<keyword evidence="5" id="KW-0274">FAD</keyword>
<dbReference type="InterPro" id="IPR001709">
    <property type="entry name" value="Flavoprot_Pyr_Nucl_cyt_Rdtase"/>
</dbReference>
<dbReference type="InterPro" id="IPR036010">
    <property type="entry name" value="2Fe-2S_ferredoxin-like_sf"/>
</dbReference>
<dbReference type="Pfam" id="PF00175">
    <property type="entry name" value="NAD_binding_1"/>
    <property type="match status" value="1"/>
</dbReference>
<dbReference type="RefSeq" id="WP_115694051.1">
    <property type="nucleotide sequence ID" value="NZ_CP031417.1"/>
</dbReference>
<dbReference type="InterPro" id="IPR008333">
    <property type="entry name" value="Cbr1-like_FAD-bd_dom"/>
</dbReference>
<dbReference type="InterPro" id="IPR039261">
    <property type="entry name" value="FNR_nucleotide-bd"/>
</dbReference>
<feature type="domain" description="FAD-binding FR-type" evidence="11">
    <location>
        <begin position="3"/>
        <end position="107"/>
    </location>
</feature>
<dbReference type="InterPro" id="IPR017927">
    <property type="entry name" value="FAD-bd_FR_type"/>
</dbReference>
<dbReference type="GO" id="GO:0051537">
    <property type="term" value="F:2 iron, 2 sulfur cluster binding"/>
    <property type="evidence" value="ECO:0007669"/>
    <property type="project" value="UniProtKB-KW"/>
</dbReference>
<organism evidence="12 13">
    <name type="scientific">Pseudolabrys taiwanensis</name>
    <dbReference type="NCBI Taxonomy" id="331696"/>
    <lineage>
        <taxon>Bacteria</taxon>
        <taxon>Pseudomonadati</taxon>
        <taxon>Pseudomonadota</taxon>
        <taxon>Alphaproteobacteria</taxon>
        <taxon>Hyphomicrobiales</taxon>
        <taxon>Xanthobacteraceae</taxon>
        <taxon>Pseudolabrys</taxon>
    </lineage>
</organism>
<keyword evidence="2" id="KW-0285">Flavoprotein</keyword>
<evidence type="ECO:0000259" key="10">
    <source>
        <dbReference type="PROSITE" id="PS51085"/>
    </source>
</evidence>
<dbReference type="SUPFAM" id="SSF63380">
    <property type="entry name" value="Riboflavin synthase domain-like"/>
    <property type="match status" value="1"/>
</dbReference>
<evidence type="ECO:0000256" key="7">
    <source>
        <dbReference type="ARBA" id="ARBA00023004"/>
    </source>
</evidence>
<dbReference type="Gene3D" id="3.10.20.30">
    <property type="match status" value="1"/>
</dbReference>
<dbReference type="InterPro" id="IPR011884">
    <property type="entry name" value="PaaE"/>
</dbReference>
<dbReference type="InterPro" id="IPR001433">
    <property type="entry name" value="OxRdtase_FAD/NAD-bd"/>
</dbReference>
<dbReference type="PANTHER" id="PTHR47354:SF8">
    <property type="entry name" value="1,2-PHENYLACETYL-COA EPOXIDASE, SUBUNIT E"/>
    <property type="match status" value="1"/>
</dbReference>
<evidence type="ECO:0000256" key="4">
    <source>
        <dbReference type="ARBA" id="ARBA00022723"/>
    </source>
</evidence>
<evidence type="ECO:0000313" key="13">
    <source>
        <dbReference type="Proteomes" id="UP000254889"/>
    </source>
</evidence>
<dbReference type="GO" id="GO:0016491">
    <property type="term" value="F:oxidoreductase activity"/>
    <property type="evidence" value="ECO:0007669"/>
    <property type="project" value="UniProtKB-KW"/>
</dbReference>
<evidence type="ECO:0000313" key="12">
    <source>
        <dbReference type="EMBL" id="AXK83672.1"/>
    </source>
</evidence>
<keyword evidence="13" id="KW-1185">Reference proteome</keyword>
<dbReference type="Gene3D" id="2.40.30.10">
    <property type="entry name" value="Translation factors"/>
    <property type="match status" value="1"/>
</dbReference>
<dbReference type="PANTHER" id="PTHR47354">
    <property type="entry name" value="NADH OXIDOREDUCTASE HCR"/>
    <property type="match status" value="1"/>
</dbReference>
<dbReference type="SUPFAM" id="SSF52343">
    <property type="entry name" value="Ferredoxin reductase-like, C-terminal NADP-linked domain"/>
    <property type="match status" value="1"/>
</dbReference>
<keyword evidence="7" id="KW-0408">Iron</keyword>
<dbReference type="GO" id="GO:0050660">
    <property type="term" value="F:flavin adenine dinucleotide binding"/>
    <property type="evidence" value="ECO:0007669"/>
    <property type="project" value="TreeGrafter"/>
</dbReference>
<keyword evidence="6" id="KW-0560">Oxidoreductase</keyword>
<dbReference type="PRINTS" id="PR00371">
    <property type="entry name" value="FPNCR"/>
</dbReference>
<dbReference type="Pfam" id="PF00970">
    <property type="entry name" value="FAD_binding_6"/>
    <property type="match status" value="1"/>
</dbReference>
<dbReference type="GO" id="GO:0010124">
    <property type="term" value="P:phenylacetate catabolic process"/>
    <property type="evidence" value="ECO:0007669"/>
    <property type="project" value="InterPro"/>
</dbReference>
<dbReference type="KEGG" id="ptaw:DW352_25975"/>
<evidence type="ECO:0000256" key="1">
    <source>
        <dbReference type="ARBA" id="ARBA00001974"/>
    </source>
</evidence>
<evidence type="ECO:0000256" key="2">
    <source>
        <dbReference type="ARBA" id="ARBA00022630"/>
    </source>
</evidence>
<keyword evidence="3" id="KW-0001">2Fe-2S</keyword>
<dbReference type="Pfam" id="PF00111">
    <property type="entry name" value="Fer2"/>
    <property type="match status" value="1"/>
</dbReference>
<dbReference type="GO" id="GO:0046872">
    <property type="term" value="F:metal ion binding"/>
    <property type="evidence" value="ECO:0007669"/>
    <property type="project" value="UniProtKB-KW"/>
</dbReference>
<comment type="cofactor">
    <cofactor evidence="9">
        <name>[2Fe-2S] cluster</name>
        <dbReference type="ChEBI" id="CHEBI:190135"/>
    </cofactor>
</comment>
<evidence type="ECO:0000256" key="3">
    <source>
        <dbReference type="ARBA" id="ARBA00022714"/>
    </source>
</evidence>
<proteinExistence type="predicted"/>
<evidence type="ECO:0000256" key="6">
    <source>
        <dbReference type="ARBA" id="ARBA00023002"/>
    </source>
</evidence>
<evidence type="ECO:0000259" key="11">
    <source>
        <dbReference type="PROSITE" id="PS51384"/>
    </source>
</evidence>
<dbReference type="NCBIfam" id="TIGR02160">
    <property type="entry name" value="PA_CoA_Oxy5"/>
    <property type="match status" value="1"/>
</dbReference>
<sequence length="355" mass="38645">MAIEFHRLTVADVRRETPEAVSIAFAVPRELKDAYRFTPGQHLTLRTEVNGAEVRRSYSICVSPDDNELRVAVKKVDGGLFSTLANEAIKKGDAIDVMTPQGRFGVAVDPNATRTYVAIVAGSGITPIMSILRTVLTHEPKSRVVLIYGNRTTQSIIFREALEDVKDRFMERFTVHHVLSRERQEIGLLDGHIDGGKLDTLLRTLPQGGIDHAFLCGPGGLIEDGKAALTRAGVPAERIHVEYFSTDGSPITTQAPYSAADAQEANVDIVLNGSHHSIAVRGGETVVDAGLRAGLDMPYSCRGGMCCTCRAKVTSGEVRMDTNYSLEPWELEAGYVLTCQSHPITPKVALDFDQV</sequence>
<gene>
    <name evidence="12" type="primary">paaK</name>
    <name evidence="12" type="ORF">DW352_25975</name>
</gene>
<name>A0A346A3C5_9HYPH</name>
<dbReference type="EMBL" id="CP031417">
    <property type="protein sequence ID" value="AXK83672.1"/>
    <property type="molecule type" value="Genomic_DNA"/>
</dbReference>
<reference evidence="12 13" key="1">
    <citation type="submission" date="2018-07" db="EMBL/GenBank/DDBJ databases">
        <authorList>
            <person name="Quirk P.G."/>
            <person name="Krulwich T.A."/>
        </authorList>
    </citation>
    <scope>NUCLEOTIDE SEQUENCE [LARGE SCALE GENOMIC DNA]</scope>
    <source>
        <strain evidence="12 13">CC-BB4</strain>
    </source>
</reference>
<keyword evidence="4" id="KW-0479">Metal-binding</keyword>
<keyword evidence="8" id="KW-0411">Iron-sulfur</keyword>
<dbReference type="Gene3D" id="3.40.50.80">
    <property type="entry name" value="Nucleotide-binding domain of ferredoxin-NADP reductase (FNR) module"/>
    <property type="match status" value="1"/>
</dbReference>
<dbReference type="CDD" id="cd06214">
    <property type="entry name" value="PA_degradation_oxidoreductase_like"/>
    <property type="match status" value="1"/>
</dbReference>
<dbReference type="InterPro" id="IPR001041">
    <property type="entry name" value="2Fe-2S_ferredoxin-type"/>
</dbReference>
<protein>
    <submittedName>
        <fullName evidence="12">Phenylacetate-CoA oxygenase/reductase subunit PaaK</fullName>
    </submittedName>
</protein>
<dbReference type="SUPFAM" id="SSF54292">
    <property type="entry name" value="2Fe-2S ferredoxin-like"/>
    <property type="match status" value="1"/>
</dbReference>
<dbReference type="PRINTS" id="PR00406">
    <property type="entry name" value="CYTB5RDTASE"/>
</dbReference>